<organism evidence="1 2">
    <name type="scientific">Dactylosporangium siamense</name>
    <dbReference type="NCBI Taxonomy" id="685454"/>
    <lineage>
        <taxon>Bacteria</taxon>
        <taxon>Bacillati</taxon>
        <taxon>Actinomycetota</taxon>
        <taxon>Actinomycetes</taxon>
        <taxon>Micromonosporales</taxon>
        <taxon>Micromonosporaceae</taxon>
        <taxon>Dactylosporangium</taxon>
    </lineage>
</organism>
<evidence type="ECO:0000313" key="2">
    <source>
        <dbReference type="Proteomes" id="UP000660611"/>
    </source>
</evidence>
<name>A0A919PC25_9ACTN</name>
<comment type="caution">
    <text evidence="1">The sequence shown here is derived from an EMBL/GenBank/DDBJ whole genome shotgun (WGS) entry which is preliminary data.</text>
</comment>
<dbReference type="Proteomes" id="UP000660611">
    <property type="component" value="Unassembled WGS sequence"/>
</dbReference>
<dbReference type="AlphaFoldDB" id="A0A919PC25"/>
<sequence>MRPMDFHAVQGSDTALAKLVQEPAELEARLGLTFLEVDSQLGPSLFAFGQLADGTVIGFNRLISLDRHPGTELYQYADRRPVDVVTELLFETGLSHDDVSWMTAPPLAEDERLWARSRAEADTYLRLQHPQGCPVDPVEVPVDGHTVLRCGDIEIYLRPPPDRHDPVPPSTITDPGSWLSVAFELDAAAAHREAAEAVREALRFLPPGADELPVRMFWTPLGLRMLRQHPGQFSRAALQARLAALEAAARQVEHAHGRSS</sequence>
<gene>
    <name evidence="1" type="ORF">Dsi01nite_000420</name>
</gene>
<reference evidence="1" key="1">
    <citation type="submission" date="2021-01" db="EMBL/GenBank/DDBJ databases">
        <title>Whole genome shotgun sequence of Dactylosporangium siamense NBRC 106093.</title>
        <authorList>
            <person name="Komaki H."/>
            <person name="Tamura T."/>
        </authorList>
    </citation>
    <scope>NUCLEOTIDE SEQUENCE</scope>
    <source>
        <strain evidence="1">NBRC 106093</strain>
    </source>
</reference>
<proteinExistence type="predicted"/>
<accession>A0A919PC25</accession>
<dbReference type="EMBL" id="BONQ01000002">
    <property type="protein sequence ID" value="GIG42001.1"/>
    <property type="molecule type" value="Genomic_DNA"/>
</dbReference>
<keyword evidence="2" id="KW-1185">Reference proteome</keyword>
<protein>
    <submittedName>
        <fullName evidence="1">Uncharacterized protein</fullName>
    </submittedName>
</protein>
<evidence type="ECO:0000313" key="1">
    <source>
        <dbReference type="EMBL" id="GIG42001.1"/>
    </source>
</evidence>